<dbReference type="OrthoDB" id="8087at2157"/>
<evidence type="ECO:0000259" key="3">
    <source>
        <dbReference type="PROSITE" id="PS50011"/>
    </source>
</evidence>
<feature type="transmembrane region" description="Helical" evidence="2">
    <location>
        <begin position="503"/>
        <end position="522"/>
    </location>
</feature>
<dbReference type="GO" id="GO:0004672">
    <property type="term" value="F:protein kinase activity"/>
    <property type="evidence" value="ECO:0007669"/>
    <property type="project" value="InterPro"/>
</dbReference>
<protein>
    <submittedName>
        <fullName evidence="4">2-octaprenylphenol hydroxylase</fullName>
    </submittedName>
</protein>
<dbReference type="Pfam" id="PF03109">
    <property type="entry name" value="ABC1"/>
    <property type="match status" value="1"/>
</dbReference>
<feature type="domain" description="Protein kinase" evidence="3">
    <location>
        <begin position="129"/>
        <end position="443"/>
    </location>
</feature>
<feature type="transmembrane region" description="Helical" evidence="2">
    <location>
        <begin position="528"/>
        <end position="554"/>
    </location>
</feature>
<dbReference type="PROSITE" id="PS50011">
    <property type="entry name" value="PROTEIN_KINASE_DOM"/>
    <property type="match status" value="1"/>
</dbReference>
<keyword evidence="2" id="KW-0472">Membrane</keyword>
<gene>
    <name evidence="4" type="ORF">SAMN04488589_1201</name>
</gene>
<name>A0A7Z7AWX7_9EURY</name>
<dbReference type="InterPro" id="IPR000719">
    <property type="entry name" value="Prot_kinase_dom"/>
</dbReference>
<comment type="caution">
    <text evidence="4">The sequence shown here is derived from an EMBL/GenBank/DDBJ whole genome shotgun (WGS) entry which is preliminary data.</text>
</comment>
<keyword evidence="5" id="KW-1185">Reference proteome</keyword>
<dbReference type="Proteomes" id="UP000199259">
    <property type="component" value="Unassembled WGS sequence"/>
</dbReference>
<accession>A0A7Z7AWX7</accession>
<evidence type="ECO:0000313" key="4">
    <source>
        <dbReference type="EMBL" id="SDF71205.1"/>
    </source>
</evidence>
<dbReference type="GO" id="GO:0005524">
    <property type="term" value="F:ATP binding"/>
    <property type="evidence" value="ECO:0007669"/>
    <property type="project" value="InterPro"/>
</dbReference>
<dbReference type="PANTHER" id="PTHR10566">
    <property type="entry name" value="CHAPERONE-ACTIVITY OF BC1 COMPLEX CABC1 -RELATED"/>
    <property type="match status" value="1"/>
</dbReference>
<dbReference type="RefSeq" id="WP_091709551.1">
    <property type="nucleotide sequence ID" value="NZ_FNCA01000003.1"/>
</dbReference>
<evidence type="ECO:0000313" key="5">
    <source>
        <dbReference type="Proteomes" id="UP000199259"/>
    </source>
</evidence>
<evidence type="ECO:0000256" key="1">
    <source>
        <dbReference type="ARBA" id="ARBA00009670"/>
    </source>
</evidence>
<dbReference type="InterPro" id="IPR004147">
    <property type="entry name" value="ABC1_dom"/>
</dbReference>
<sequence>MKPRKIHRYSMIRRYGKIVDALIKYEFGYIVDRMGLRSLRPLRSRIRRREKLLKDTDTRPMKARMMLEELGPTYIKLGQILSMRQDLIPPEYANEFSKLQDDVQPFGIEEVEKLIRAELGSEIKDIFQYFEPEPIAAASIGQVHRAKLKSGEDVVVKVQRPGIKKIINSDLDIMYSIASFAEEHLPEAKLYQPVGIVEEFERSIKAEMDYTQEGRNADHFARNFRDDPRIYIPKVHWDCTSAKVLTLEFIDGVKSSSFEELECMEIERREIAIDVLKAFMKQIYDDGFFHADLHPGNVFIMKDGRIALLDFGMAGFLSQDMRNLLIDDLIALTRGDTTLYIELLRELGSIDENTDLSALKIDIDQLIYKYYGRPLRQLNTALILEEMINLLRKYQVRVPSNVALLSKGAMTAESFGSLMDPDINLTIIAEPFAKKAIKDRLKLTNIAGSTFKDASNWARVLHKAPIQIGHILNIAERGYLKLRFDPHGFDRVVSEIDAASNRLSFSLIISAIIVGSSFIIQTGMEPHIWGVPLLGVIGFLMAGFLGMWLVIYILRTGRI</sequence>
<organism evidence="4 5">
    <name type="scientific">Methanolobus vulcani</name>
    <dbReference type="NCBI Taxonomy" id="38026"/>
    <lineage>
        <taxon>Archaea</taxon>
        <taxon>Methanobacteriati</taxon>
        <taxon>Methanobacteriota</taxon>
        <taxon>Stenosarchaea group</taxon>
        <taxon>Methanomicrobia</taxon>
        <taxon>Methanosarcinales</taxon>
        <taxon>Methanosarcinaceae</taxon>
        <taxon>Methanolobus</taxon>
    </lineage>
</organism>
<comment type="similarity">
    <text evidence="1">Belongs to the protein kinase superfamily. ADCK protein kinase family.</text>
</comment>
<dbReference type="EMBL" id="FNCA01000003">
    <property type="protein sequence ID" value="SDF71205.1"/>
    <property type="molecule type" value="Genomic_DNA"/>
</dbReference>
<proteinExistence type="inferred from homology"/>
<dbReference type="SUPFAM" id="SSF56112">
    <property type="entry name" value="Protein kinase-like (PK-like)"/>
    <property type="match status" value="1"/>
</dbReference>
<dbReference type="CDD" id="cd05121">
    <property type="entry name" value="ABC1_ADCK3-like"/>
    <property type="match status" value="1"/>
</dbReference>
<dbReference type="PANTHER" id="PTHR10566:SF113">
    <property type="entry name" value="PROTEIN ACTIVITY OF BC1 COMPLEX KINASE 7, CHLOROPLASTIC"/>
    <property type="match status" value="1"/>
</dbReference>
<dbReference type="SMART" id="SM00220">
    <property type="entry name" value="S_TKc"/>
    <property type="match status" value="1"/>
</dbReference>
<reference evidence="4 5" key="1">
    <citation type="submission" date="2016-10" db="EMBL/GenBank/DDBJ databases">
        <authorList>
            <person name="Varghese N."/>
            <person name="Submissions S."/>
        </authorList>
    </citation>
    <scope>NUCLEOTIDE SEQUENCE [LARGE SCALE GENOMIC DNA]</scope>
    <source>
        <strain evidence="4 5">PL 12/M</strain>
    </source>
</reference>
<dbReference type="InterPro" id="IPR011009">
    <property type="entry name" value="Kinase-like_dom_sf"/>
</dbReference>
<dbReference type="Gene3D" id="1.10.510.10">
    <property type="entry name" value="Transferase(Phosphotransferase) domain 1"/>
    <property type="match status" value="1"/>
</dbReference>
<keyword evidence="2" id="KW-1133">Transmembrane helix</keyword>
<dbReference type="AlphaFoldDB" id="A0A7Z7AWX7"/>
<evidence type="ECO:0000256" key="2">
    <source>
        <dbReference type="SAM" id="Phobius"/>
    </source>
</evidence>
<keyword evidence="2" id="KW-0812">Transmembrane</keyword>
<dbReference type="InterPro" id="IPR050154">
    <property type="entry name" value="UbiB_kinase"/>
</dbReference>